<dbReference type="SUPFAM" id="SSF46785">
    <property type="entry name" value="Winged helix' DNA-binding domain"/>
    <property type="match status" value="1"/>
</dbReference>
<feature type="region of interest" description="Disordered" evidence="6">
    <location>
        <begin position="154"/>
        <end position="188"/>
    </location>
</feature>
<evidence type="ECO:0000256" key="6">
    <source>
        <dbReference type="SAM" id="MobiDB-lite"/>
    </source>
</evidence>
<reference evidence="8 9" key="1">
    <citation type="journal article" date="2020" name="Int. J. Syst. Evol. Microbiol.">
        <title>Reclassification of Streptomyces castelarensis and Streptomyces sporoclivatus as later heterotypic synonyms of Streptomyces antimycoticus.</title>
        <authorList>
            <person name="Komaki H."/>
            <person name="Tamura T."/>
        </authorList>
    </citation>
    <scope>NUCLEOTIDE SEQUENCE [LARGE SCALE GENOMIC DNA]</scope>
    <source>
        <strain evidence="8 9">NBRC 12839</strain>
    </source>
</reference>
<evidence type="ECO:0000256" key="2">
    <source>
        <dbReference type="ARBA" id="ARBA00022490"/>
    </source>
</evidence>
<dbReference type="Proteomes" id="UP000299290">
    <property type="component" value="Unassembled WGS sequence"/>
</dbReference>
<dbReference type="InterPro" id="IPR000835">
    <property type="entry name" value="HTH_MarR-typ"/>
</dbReference>
<sequence>MSDTPTPTSGEPGRPGEPSLLLDDQFCFTLYAASRAVTSVYRPLLDEVGLTYPQYLVMLVLWQHRTAPVKDLVTTLHLDYGTLTPLIKRLETHGLLKRQRRPDDERVVEVALTPQGAALRERIRTVPLAIGDAIGLGDDEIKTAQELLRRLTTNVEQHASGKGKGEDNGNGNGNGNRSAGSGPAESTP</sequence>
<feature type="domain" description="HTH marR-type" evidence="7">
    <location>
        <begin position="23"/>
        <end position="153"/>
    </location>
</feature>
<dbReference type="FunFam" id="1.10.10.10:FF:000163">
    <property type="entry name" value="MarR family transcriptional regulator"/>
    <property type="match status" value="1"/>
</dbReference>
<dbReference type="PANTHER" id="PTHR33164">
    <property type="entry name" value="TRANSCRIPTIONAL REGULATOR, MARR FAMILY"/>
    <property type="match status" value="1"/>
</dbReference>
<dbReference type="InterPro" id="IPR036388">
    <property type="entry name" value="WH-like_DNA-bd_sf"/>
</dbReference>
<keyword evidence="4" id="KW-0238">DNA-binding</keyword>
<dbReference type="AlphaFoldDB" id="A0A4D4K5C1"/>
<keyword evidence="5" id="KW-0804">Transcription</keyword>
<dbReference type="InterPro" id="IPR039422">
    <property type="entry name" value="MarR/SlyA-like"/>
</dbReference>
<dbReference type="GO" id="GO:0003677">
    <property type="term" value="F:DNA binding"/>
    <property type="evidence" value="ECO:0007669"/>
    <property type="project" value="UniProtKB-KW"/>
</dbReference>
<evidence type="ECO:0000313" key="9">
    <source>
        <dbReference type="Proteomes" id="UP000299290"/>
    </source>
</evidence>
<evidence type="ECO:0000256" key="3">
    <source>
        <dbReference type="ARBA" id="ARBA00023015"/>
    </source>
</evidence>
<comment type="caution">
    <text evidence="8">The sequence shown here is derived from an EMBL/GenBank/DDBJ whole genome shotgun (WGS) entry which is preliminary data.</text>
</comment>
<dbReference type="PANTHER" id="PTHR33164:SF5">
    <property type="entry name" value="ORGANIC HYDROPEROXIDE RESISTANCE TRANSCRIPTIONAL REGULATOR"/>
    <property type="match status" value="1"/>
</dbReference>
<gene>
    <name evidence="8" type="ORF">SANT12839_050470</name>
</gene>
<evidence type="ECO:0000313" key="8">
    <source>
        <dbReference type="EMBL" id="GDY44165.1"/>
    </source>
</evidence>
<evidence type="ECO:0000259" key="7">
    <source>
        <dbReference type="PROSITE" id="PS50995"/>
    </source>
</evidence>
<dbReference type="GO" id="GO:0005737">
    <property type="term" value="C:cytoplasm"/>
    <property type="evidence" value="ECO:0007669"/>
    <property type="project" value="UniProtKB-SubCell"/>
</dbReference>
<dbReference type="Gene3D" id="1.10.10.10">
    <property type="entry name" value="Winged helix-like DNA-binding domain superfamily/Winged helix DNA-binding domain"/>
    <property type="match status" value="1"/>
</dbReference>
<name>A0A4D4K5C1_9ACTN</name>
<dbReference type="PROSITE" id="PS50995">
    <property type="entry name" value="HTH_MARR_2"/>
    <property type="match status" value="1"/>
</dbReference>
<dbReference type="RefSeq" id="WP_308696518.1">
    <property type="nucleotide sequence ID" value="NZ_BJHV01000001.1"/>
</dbReference>
<comment type="subcellular location">
    <subcellularLocation>
        <location evidence="1">Cytoplasm</location>
    </subcellularLocation>
</comment>
<dbReference type="SMART" id="SM00347">
    <property type="entry name" value="HTH_MARR"/>
    <property type="match status" value="1"/>
</dbReference>
<keyword evidence="3" id="KW-0805">Transcription regulation</keyword>
<evidence type="ECO:0000256" key="5">
    <source>
        <dbReference type="ARBA" id="ARBA00023163"/>
    </source>
</evidence>
<organism evidence="8 9">
    <name type="scientific">Streptomyces antimycoticus</name>
    <dbReference type="NCBI Taxonomy" id="68175"/>
    <lineage>
        <taxon>Bacteria</taxon>
        <taxon>Bacillati</taxon>
        <taxon>Actinomycetota</taxon>
        <taxon>Actinomycetes</taxon>
        <taxon>Kitasatosporales</taxon>
        <taxon>Streptomycetaceae</taxon>
        <taxon>Streptomyces</taxon>
        <taxon>Streptomyces violaceusniger group</taxon>
    </lineage>
</organism>
<dbReference type="GO" id="GO:0003700">
    <property type="term" value="F:DNA-binding transcription factor activity"/>
    <property type="evidence" value="ECO:0007669"/>
    <property type="project" value="InterPro"/>
</dbReference>
<protein>
    <recommendedName>
        <fullName evidence="7">HTH marR-type domain-containing protein</fullName>
    </recommendedName>
</protein>
<keyword evidence="9" id="KW-1185">Reference proteome</keyword>
<dbReference type="InterPro" id="IPR036390">
    <property type="entry name" value="WH_DNA-bd_sf"/>
</dbReference>
<dbReference type="GO" id="GO:0006950">
    <property type="term" value="P:response to stress"/>
    <property type="evidence" value="ECO:0007669"/>
    <property type="project" value="TreeGrafter"/>
</dbReference>
<proteinExistence type="predicted"/>
<accession>A0A4D4K5C1</accession>
<dbReference type="InterPro" id="IPR055166">
    <property type="entry name" value="Transc_reg_Sar_Rot_HTH"/>
</dbReference>
<evidence type="ECO:0000256" key="4">
    <source>
        <dbReference type="ARBA" id="ARBA00023125"/>
    </source>
</evidence>
<evidence type="ECO:0000256" key="1">
    <source>
        <dbReference type="ARBA" id="ARBA00004496"/>
    </source>
</evidence>
<keyword evidence="2" id="KW-0963">Cytoplasm</keyword>
<dbReference type="EMBL" id="BJHV01000001">
    <property type="protein sequence ID" value="GDY44165.1"/>
    <property type="molecule type" value="Genomic_DNA"/>
</dbReference>
<dbReference type="Pfam" id="PF22381">
    <property type="entry name" value="Staph_reg_Sar_Rot"/>
    <property type="match status" value="1"/>
</dbReference>